<reference evidence="1 2" key="1">
    <citation type="submission" date="2020-10" db="EMBL/GenBank/DDBJ databases">
        <title>Connecting structure to function with the recovery of over 1000 high-quality activated sludge metagenome-assembled genomes encoding full-length rRNA genes using long-read sequencing.</title>
        <authorList>
            <person name="Singleton C.M."/>
            <person name="Petriglieri F."/>
            <person name="Kristensen J.M."/>
            <person name="Kirkegaard R.H."/>
            <person name="Michaelsen T.Y."/>
            <person name="Andersen M.H."/>
            <person name="Karst S.M."/>
            <person name="Dueholm M.S."/>
            <person name="Nielsen P.H."/>
            <person name="Albertsen M."/>
        </authorList>
    </citation>
    <scope>NUCLEOTIDE SEQUENCE [LARGE SCALE GENOMIC DNA]</scope>
    <source>
        <strain evidence="1">Ribe_18-Q3-R11-54_BAT3C.373</strain>
    </source>
</reference>
<dbReference type="EMBL" id="JADKFW010000005">
    <property type="protein sequence ID" value="MBK9717879.1"/>
    <property type="molecule type" value="Genomic_DNA"/>
</dbReference>
<protein>
    <submittedName>
        <fullName evidence="1">Uncharacterized protein</fullName>
    </submittedName>
</protein>
<gene>
    <name evidence="1" type="ORF">IPO85_10255</name>
</gene>
<sequence length="60" mass="7136">MITKEKLLAQIESFPENISIDELIDRLIFIEKLENRILESEKEETISEEELKTIISKWSE</sequence>
<proteinExistence type="predicted"/>
<name>A0A9D7XDF1_9BACT</name>
<dbReference type="AlphaFoldDB" id="A0A9D7XDF1"/>
<dbReference type="Proteomes" id="UP000808349">
    <property type="component" value="Unassembled WGS sequence"/>
</dbReference>
<evidence type="ECO:0000313" key="1">
    <source>
        <dbReference type="EMBL" id="MBK9717879.1"/>
    </source>
</evidence>
<evidence type="ECO:0000313" key="2">
    <source>
        <dbReference type="Proteomes" id="UP000808349"/>
    </source>
</evidence>
<comment type="caution">
    <text evidence="1">The sequence shown here is derived from an EMBL/GenBank/DDBJ whole genome shotgun (WGS) entry which is preliminary data.</text>
</comment>
<organism evidence="1 2">
    <name type="scientific">Candidatus Defluviibacterium haderslevense</name>
    <dbReference type="NCBI Taxonomy" id="2981993"/>
    <lineage>
        <taxon>Bacteria</taxon>
        <taxon>Pseudomonadati</taxon>
        <taxon>Bacteroidota</taxon>
        <taxon>Saprospiria</taxon>
        <taxon>Saprospirales</taxon>
        <taxon>Saprospiraceae</taxon>
        <taxon>Candidatus Defluviibacterium</taxon>
    </lineage>
</organism>
<accession>A0A9D7XDF1</accession>